<dbReference type="Proteomes" id="UP000050783">
    <property type="component" value="Unassembled WGS sequence"/>
</dbReference>
<gene>
    <name evidence="1" type="ORF">RUA4292_01735</name>
</gene>
<reference evidence="1 2" key="1">
    <citation type="submission" date="2015-09" db="EMBL/GenBank/DDBJ databases">
        <authorList>
            <consortium name="Swine Surveillance"/>
        </authorList>
    </citation>
    <scope>NUCLEOTIDE SEQUENCE [LARGE SCALE GENOMIC DNA]</scope>
    <source>
        <strain evidence="1 2">CECT 4292</strain>
    </source>
</reference>
<dbReference type="Pfam" id="PF05721">
    <property type="entry name" value="PhyH"/>
    <property type="match status" value="1"/>
</dbReference>
<name>A0A0N7LQB6_9RHOB</name>
<dbReference type="InterPro" id="IPR008775">
    <property type="entry name" value="Phytyl_CoA_dOase-like"/>
</dbReference>
<keyword evidence="1" id="KW-0223">Dioxygenase</keyword>
<dbReference type="InterPro" id="IPR047128">
    <property type="entry name" value="PhyH"/>
</dbReference>
<accession>A0A0N7LQB6</accession>
<dbReference type="STRING" id="81569.RUM4293_03475"/>
<dbReference type="PANTHER" id="PTHR21308:SF8">
    <property type="entry name" value="PHYTANOYL-COA DIOXYGENASE FAMILY PROTEIN (AFU_ORTHOLOGUE AFUA_2G09620)"/>
    <property type="match status" value="1"/>
</dbReference>
<dbReference type="GO" id="GO:0001561">
    <property type="term" value="P:fatty acid alpha-oxidation"/>
    <property type="evidence" value="ECO:0007669"/>
    <property type="project" value="InterPro"/>
</dbReference>
<dbReference type="OrthoDB" id="3562306at2"/>
<evidence type="ECO:0000313" key="2">
    <source>
        <dbReference type="Proteomes" id="UP000050783"/>
    </source>
</evidence>
<dbReference type="EMBL" id="CYPU01000024">
    <property type="protein sequence ID" value="CUH47564.1"/>
    <property type="molecule type" value="Genomic_DNA"/>
</dbReference>
<proteinExistence type="predicted"/>
<dbReference type="AlphaFoldDB" id="A0A0N7LQB6"/>
<dbReference type="GeneID" id="55492970"/>
<protein>
    <submittedName>
        <fullName evidence="1">Phytanoyl-CoA dioxygenase (PhyH)</fullName>
    </submittedName>
</protein>
<evidence type="ECO:0000313" key="1">
    <source>
        <dbReference type="EMBL" id="CUH47564.1"/>
    </source>
</evidence>
<dbReference type="GO" id="GO:0048244">
    <property type="term" value="F:phytanoyl-CoA dioxygenase activity"/>
    <property type="evidence" value="ECO:0007669"/>
    <property type="project" value="InterPro"/>
</dbReference>
<dbReference type="PANTHER" id="PTHR21308">
    <property type="entry name" value="PHYTANOYL-COA ALPHA-HYDROXYLASE"/>
    <property type="match status" value="1"/>
</dbReference>
<dbReference type="Gene3D" id="2.60.120.620">
    <property type="entry name" value="q2cbj1_9rhob like domain"/>
    <property type="match status" value="1"/>
</dbReference>
<sequence length="393" mass="42826">MVNQQLGFVGYFDRESCDLDEFKVLTSQNLTADVVPYAATIEKNVPVYDMDELRPALENVGKRKALLVEWGHVLDKSSGVIVLKRAFADTSVIDRATDVFRQIIVDERQSGAGEGDHFAASGANDRIWNALQKQCLRDPEGFALYFGNTAVSAACEAWLGPNYQVTAQINQVRPGGKAQLAHRDYHLGFQSAESAARYPAHAHLVTASLTLQGAVAHCDMPAESGPTKLLPFSQLYPPGYLAFHDEGHRAHFEDCYIQLALDKGDAVFFNPALFHAAGENRSADIDRMANLLQISSAFGRAMEAVDRRSMSEVVFPSLVALNQRGELIGAELDAVIAATAEGYPFPTNLDTDPPVGGNAPESQADILRRAVSEGWTEQQLAETFSALQTRQAA</sequence>
<organism evidence="1 2">
    <name type="scientific">Ruegeria atlantica</name>
    <dbReference type="NCBI Taxonomy" id="81569"/>
    <lineage>
        <taxon>Bacteria</taxon>
        <taxon>Pseudomonadati</taxon>
        <taxon>Pseudomonadota</taxon>
        <taxon>Alphaproteobacteria</taxon>
        <taxon>Rhodobacterales</taxon>
        <taxon>Roseobacteraceae</taxon>
        <taxon>Ruegeria</taxon>
    </lineage>
</organism>
<dbReference type="SUPFAM" id="SSF51197">
    <property type="entry name" value="Clavaminate synthase-like"/>
    <property type="match status" value="1"/>
</dbReference>
<keyword evidence="1" id="KW-0560">Oxidoreductase</keyword>
<dbReference type="RefSeq" id="WP_058277230.1">
    <property type="nucleotide sequence ID" value="NZ_CYPU01000024.1"/>
</dbReference>